<dbReference type="AlphaFoldDB" id="A0A7S0EDX2"/>
<gene>
    <name evidence="1" type="ORF">HPHI1048_LOCUS8597</name>
</gene>
<reference evidence="1" key="1">
    <citation type="submission" date="2021-01" db="EMBL/GenBank/DDBJ databases">
        <authorList>
            <person name="Corre E."/>
            <person name="Pelletier E."/>
            <person name="Niang G."/>
            <person name="Scheremetjew M."/>
            <person name="Finn R."/>
            <person name="Kale V."/>
            <person name="Holt S."/>
            <person name="Cochrane G."/>
            <person name="Meng A."/>
            <person name="Brown T."/>
            <person name="Cohen L."/>
        </authorList>
    </citation>
    <scope>NUCLEOTIDE SEQUENCE</scope>
    <source>
        <strain evidence="1">CCMP325</strain>
    </source>
</reference>
<evidence type="ECO:0000313" key="1">
    <source>
        <dbReference type="EMBL" id="CAD8480671.1"/>
    </source>
</evidence>
<proteinExistence type="predicted"/>
<accession>A0A7S0EDX2</accession>
<sequence length="121" mass="13505">MDVREATRLEKVLIERHDSCRVFLSMKFFGSNEHGRNKAGSKFSEIIVCLHVTQRCLCESCGGSGSGLYGRLRYKCRDFVEERDYVSTGEFVVKVENTDMAASASTTSKVQDSVTGRGTFC</sequence>
<dbReference type="EMBL" id="HBEO01012614">
    <property type="protein sequence ID" value="CAD8480671.1"/>
    <property type="molecule type" value="Transcribed_RNA"/>
</dbReference>
<protein>
    <submittedName>
        <fullName evidence="1">Uncharacterized protein</fullName>
    </submittedName>
</protein>
<name>A0A7S0EDX2_9CRYP</name>
<organism evidence="1">
    <name type="scientific">Hanusia phi</name>
    <dbReference type="NCBI Taxonomy" id="3032"/>
    <lineage>
        <taxon>Eukaryota</taxon>
        <taxon>Cryptophyceae</taxon>
        <taxon>Pyrenomonadales</taxon>
        <taxon>Geminigeraceae</taxon>
        <taxon>Hanusia</taxon>
    </lineage>
</organism>